<dbReference type="InterPro" id="IPR005135">
    <property type="entry name" value="Endo/exonuclease/phosphatase"/>
</dbReference>
<keyword evidence="2" id="KW-0378">Hydrolase</keyword>
<evidence type="ECO:0000313" key="2">
    <source>
        <dbReference type="EMBL" id="PPZ90612.1"/>
    </source>
</evidence>
<dbReference type="GO" id="GO:0004519">
    <property type="term" value="F:endonuclease activity"/>
    <property type="evidence" value="ECO:0007669"/>
    <property type="project" value="UniProtKB-KW"/>
</dbReference>
<dbReference type="Proteomes" id="UP000238565">
    <property type="component" value="Unassembled WGS sequence"/>
</dbReference>
<dbReference type="RefSeq" id="WP_104794347.1">
    <property type="nucleotide sequence ID" value="NZ_JAYSFO010000022.1"/>
</dbReference>
<comment type="caution">
    <text evidence="2">The sequence shown here is derived from an EMBL/GenBank/DDBJ whole genome shotgun (WGS) entry which is preliminary data.</text>
</comment>
<organism evidence="2 3">
    <name type="scientific">Cloacibacterium normanense</name>
    <dbReference type="NCBI Taxonomy" id="237258"/>
    <lineage>
        <taxon>Bacteria</taxon>
        <taxon>Pseudomonadati</taxon>
        <taxon>Bacteroidota</taxon>
        <taxon>Flavobacteriia</taxon>
        <taxon>Flavobacteriales</taxon>
        <taxon>Weeksellaceae</taxon>
    </lineage>
</organism>
<dbReference type="Pfam" id="PF19580">
    <property type="entry name" value="Exo_endo_phos_3"/>
    <property type="match status" value="1"/>
</dbReference>
<accession>A0A2S7I201</accession>
<keyword evidence="2" id="KW-0540">Nuclease</keyword>
<evidence type="ECO:0000259" key="1">
    <source>
        <dbReference type="Pfam" id="PF19580"/>
    </source>
</evidence>
<dbReference type="InterPro" id="IPR036691">
    <property type="entry name" value="Endo/exonu/phosph_ase_sf"/>
</dbReference>
<proteinExistence type="predicted"/>
<feature type="domain" description="Endonuclease/exonuclease/phosphatase" evidence="1">
    <location>
        <begin position="10"/>
        <end position="314"/>
    </location>
</feature>
<keyword evidence="2" id="KW-0255">Endonuclease</keyword>
<dbReference type="SUPFAM" id="SSF56219">
    <property type="entry name" value="DNase I-like"/>
    <property type="match status" value="1"/>
</dbReference>
<gene>
    <name evidence="2" type="ORF">C3729_11825</name>
</gene>
<dbReference type="Gene3D" id="3.60.10.10">
    <property type="entry name" value="Endonuclease/exonuclease/phosphatase"/>
    <property type="match status" value="1"/>
</dbReference>
<protein>
    <submittedName>
        <fullName evidence="2">Endonuclease</fullName>
    </submittedName>
</protein>
<reference evidence="2 3" key="1">
    <citation type="submission" date="2018-02" db="EMBL/GenBank/DDBJ databases">
        <title>Draft genome sequence of bacterial isolates from marine environment.</title>
        <authorList>
            <person name="Singh S.K."/>
            <person name="Hill R."/>
            <person name="Major S."/>
            <person name="Cai H."/>
            <person name="Li Y."/>
        </authorList>
    </citation>
    <scope>NUCLEOTIDE SEQUENCE [LARGE SCALE GENOMIC DNA]</scope>
    <source>
        <strain evidence="2 3">IMET F</strain>
    </source>
</reference>
<dbReference type="AlphaFoldDB" id="A0A2S7I201"/>
<name>A0A2S7I201_9FLAO</name>
<dbReference type="PANTHER" id="PTHR42834:SF1">
    <property type="entry name" value="ENDONUCLEASE_EXONUCLEASE_PHOSPHATASE FAMILY PROTEIN (AFU_ORTHOLOGUE AFUA_3G09210)"/>
    <property type="match status" value="1"/>
</dbReference>
<dbReference type="EMBL" id="PTPZ01000009">
    <property type="protein sequence ID" value="PPZ90612.1"/>
    <property type="molecule type" value="Genomic_DNA"/>
</dbReference>
<sequence length="318" mass="37592">MENFLKKELVMFYNVENLFSPDPKPTHFLDPTISGLRNWDERKYQNKLRKIANVFRLIEEKEEVLPMIVGLCEVNNEEVLQDLIQQEPLQNYDFVHYNSLDERGVDTALLYDKRKIELVDSEAISFIFEGVNEEQDEYYDTTRDVLFCKLKYNDELLNVFVAHLPSKREKDVNKPKRDYILHSIKERVLTLLEKEEPVIICGDFNDDPIEENLNNLLYDNGVDKILVNPYIELYNNKIYSTFHYNQGLLFDQILFSNHFFLPISSLAFKSAVVFNSEKLSNWDKKFKGRPFRTFAGTRYLGGYSDHYPVYTILETKDN</sequence>
<dbReference type="PANTHER" id="PTHR42834">
    <property type="entry name" value="ENDONUCLEASE/EXONUCLEASE/PHOSPHATASE FAMILY PROTEIN (AFU_ORTHOLOGUE AFUA_3G09210)"/>
    <property type="match status" value="1"/>
</dbReference>
<evidence type="ECO:0000313" key="3">
    <source>
        <dbReference type="Proteomes" id="UP000238565"/>
    </source>
</evidence>